<gene>
    <name evidence="1" type="ORF">RR46_00163</name>
</gene>
<dbReference type="EMBL" id="LADI01002397">
    <property type="protein sequence ID" value="KPJ20574.1"/>
    <property type="molecule type" value="Genomic_DNA"/>
</dbReference>
<comment type="caution">
    <text evidence="1">The sequence shown here is derived from an EMBL/GenBank/DDBJ whole genome shotgun (WGS) entry which is preliminary data.</text>
</comment>
<name>A0A0N0PEV8_PAPXU</name>
<keyword evidence="2" id="KW-1185">Reference proteome</keyword>
<sequence>MFKLIKETQDKLTRRASLDDLEQNACELAPKVENRIIVLDKPEKLQALLAEKARWESDTVIKEVDDENSP</sequence>
<evidence type="ECO:0000313" key="2">
    <source>
        <dbReference type="Proteomes" id="UP000053268"/>
    </source>
</evidence>
<dbReference type="AlphaFoldDB" id="A0A0N0PEV8"/>
<reference evidence="1 2" key="1">
    <citation type="journal article" date="2015" name="Nat. Commun.">
        <title>Outbred genome sequencing and CRISPR/Cas9 gene editing in butterflies.</title>
        <authorList>
            <person name="Li X."/>
            <person name="Fan D."/>
            <person name="Zhang W."/>
            <person name="Liu G."/>
            <person name="Zhang L."/>
            <person name="Zhao L."/>
            <person name="Fang X."/>
            <person name="Chen L."/>
            <person name="Dong Y."/>
            <person name="Chen Y."/>
            <person name="Ding Y."/>
            <person name="Zhao R."/>
            <person name="Feng M."/>
            <person name="Zhu Y."/>
            <person name="Feng Y."/>
            <person name="Jiang X."/>
            <person name="Zhu D."/>
            <person name="Xiang H."/>
            <person name="Feng X."/>
            <person name="Li S."/>
            <person name="Wang J."/>
            <person name="Zhang G."/>
            <person name="Kronforst M.R."/>
            <person name="Wang W."/>
        </authorList>
    </citation>
    <scope>NUCLEOTIDE SEQUENCE [LARGE SCALE GENOMIC DNA]</scope>
    <source>
        <strain evidence="1">Ya'a_city_454_Px</strain>
        <tissue evidence="1">Whole body</tissue>
    </source>
</reference>
<accession>A0A0N0PEV8</accession>
<dbReference type="Proteomes" id="UP000053268">
    <property type="component" value="Unassembled WGS sequence"/>
</dbReference>
<evidence type="ECO:0000313" key="1">
    <source>
        <dbReference type="EMBL" id="KPJ20574.1"/>
    </source>
</evidence>
<proteinExistence type="predicted"/>
<dbReference type="STRING" id="66420.A0A0N0PEV8"/>
<protein>
    <submittedName>
        <fullName evidence="1">Uncharacterized protein</fullName>
    </submittedName>
</protein>
<organism evidence="1 2">
    <name type="scientific">Papilio xuthus</name>
    <name type="common">Asian swallowtail butterfly</name>
    <dbReference type="NCBI Taxonomy" id="66420"/>
    <lineage>
        <taxon>Eukaryota</taxon>
        <taxon>Metazoa</taxon>
        <taxon>Ecdysozoa</taxon>
        <taxon>Arthropoda</taxon>
        <taxon>Hexapoda</taxon>
        <taxon>Insecta</taxon>
        <taxon>Pterygota</taxon>
        <taxon>Neoptera</taxon>
        <taxon>Endopterygota</taxon>
        <taxon>Lepidoptera</taxon>
        <taxon>Glossata</taxon>
        <taxon>Ditrysia</taxon>
        <taxon>Papilionoidea</taxon>
        <taxon>Papilionidae</taxon>
        <taxon>Papilioninae</taxon>
        <taxon>Papilio</taxon>
    </lineage>
</organism>